<evidence type="ECO:0000313" key="2">
    <source>
        <dbReference type="EMBL" id="MDS0300817.1"/>
    </source>
</evidence>
<evidence type="ECO:0008006" key="4">
    <source>
        <dbReference type="Google" id="ProtNLM"/>
    </source>
</evidence>
<evidence type="ECO:0000313" key="3">
    <source>
        <dbReference type="Proteomes" id="UP001257060"/>
    </source>
</evidence>
<evidence type="ECO:0000256" key="1">
    <source>
        <dbReference type="SAM" id="MobiDB-lite"/>
    </source>
</evidence>
<dbReference type="NCBIfam" id="NF041913">
    <property type="entry name" value="HVO_2142"/>
    <property type="match status" value="1"/>
</dbReference>
<dbReference type="Proteomes" id="UP001257060">
    <property type="component" value="Unassembled WGS sequence"/>
</dbReference>
<dbReference type="InterPro" id="IPR049699">
    <property type="entry name" value="HVO_2142-like"/>
</dbReference>
<organism evidence="2 3">
    <name type="scientific">Halogeometricum salsisoli</name>
    <dbReference type="NCBI Taxonomy" id="2950536"/>
    <lineage>
        <taxon>Archaea</taxon>
        <taxon>Methanobacteriati</taxon>
        <taxon>Methanobacteriota</taxon>
        <taxon>Stenosarchaea group</taxon>
        <taxon>Halobacteria</taxon>
        <taxon>Halobacteriales</taxon>
        <taxon>Haloferacaceae</taxon>
        <taxon>Halogeometricum</taxon>
    </lineage>
</organism>
<gene>
    <name evidence="2" type="ORF">NDI76_18880</name>
</gene>
<sequence length="70" mass="7686">MSLERPRDIPPQWCSVCGDELLFSGTQSAGYAQFFCHNCRYRQDVYVGDAANDRSPETAGPDDPATAADD</sequence>
<accession>A0ABU2GJ17</accession>
<reference evidence="2 3" key="1">
    <citation type="submission" date="2022-06" db="EMBL/GenBank/DDBJ databases">
        <title>Halogeometricum sp. a new haloarchaeum isolate from saline soil.</title>
        <authorList>
            <person name="Strakova D."/>
            <person name="Galisteo C."/>
            <person name="Sanchez-Porro C."/>
            <person name="Ventosa A."/>
        </authorList>
    </citation>
    <scope>NUCLEOTIDE SEQUENCE [LARGE SCALE GENOMIC DNA]</scope>
    <source>
        <strain evidence="2 3">S1BR25-6</strain>
    </source>
</reference>
<feature type="compositionally biased region" description="Low complexity" evidence="1">
    <location>
        <begin position="58"/>
        <end position="70"/>
    </location>
</feature>
<keyword evidence="3" id="KW-1185">Reference proteome</keyword>
<protein>
    <recommendedName>
        <fullName evidence="4">Small CPxCG-related zinc finger protein</fullName>
    </recommendedName>
</protein>
<comment type="caution">
    <text evidence="2">The sequence shown here is derived from an EMBL/GenBank/DDBJ whole genome shotgun (WGS) entry which is preliminary data.</text>
</comment>
<feature type="region of interest" description="Disordered" evidence="1">
    <location>
        <begin position="51"/>
        <end position="70"/>
    </location>
</feature>
<dbReference type="RefSeq" id="WP_310925734.1">
    <property type="nucleotide sequence ID" value="NZ_JAMQOP010000004.1"/>
</dbReference>
<dbReference type="EMBL" id="JAMQOP010000004">
    <property type="protein sequence ID" value="MDS0300817.1"/>
    <property type="molecule type" value="Genomic_DNA"/>
</dbReference>
<proteinExistence type="predicted"/>
<name>A0ABU2GJ17_9EURY</name>